<dbReference type="AlphaFoldDB" id="A0A501PCC1"/>
<comment type="caution">
    <text evidence="1">The sequence shown here is derived from an EMBL/GenBank/DDBJ whole genome shotgun (WGS) entry which is preliminary data.</text>
</comment>
<sequence length="226" mass="25823">MTLDLSELEHWVFDLDNTLYPAANSLFDQVDQRMGRFIAEKFDLEQEEARALQKHFFRTHGTTLRGLMSEHGVSPDKFLDFVHDVDFSGLEENPQLAGALKALPGRKVIYTNADVPYAEKVLQRIGIADFFDDIFDIRLGGYTPKPDRESFRKMIEHTGVKADKSVMVEDIARNLEPAREAGMTTVWVPTHQEWSRDGMNEAHIDYTVEDLTGWLSDLAAAFEQKE</sequence>
<dbReference type="InterPro" id="IPR036412">
    <property type="entry name" value="HAD-like_sf"/>
</dbReference>
<dbReference type="Proteomes" id="UP000319148">
    <property type="component" value="Unassembled WGS sequence"/>
</dbReference>
<keyword evidence="2" id="KW-1185">Reference proteome</keyword>
<dbReference type="SUPFAM" id="SSF56784">
    <property type="entry name" value="HAD-like"/>
    <property type="match status" value="1"/>
</dbReference>
<gene>
    <name evidence="1" type="ORF">FIV46_17205</name>
</gene>
<dbReference type="Pfam" id="PF00702">
    <property type="entry name" value="Hydrolase"/>
    <property type="match status" value="1"/>
</dbReference>
<protein>
    <submittedName>
        <fullName evidence="1">Pyrimidine 5'-nucleotidase</fullName>
    </submittedName>
</protein>
<reference evidence="2" key="1">
    <citation type="submission" date="2019-06" db="EMBL/GenBank/DDBJ databases">
        <title>The complete genome of Emcibacter congregatus ZYLT.</title>
        <authorList>
            <person name="Zhao Z."/>
        </authorList>
    </citation>
    <scope>NUCLEOTIDE SEQUENCE [LARGE SCALE GENOMIC DNA]</scope>
    <source>
        <strain evidence="2">MCCC 1A06723</strain>
    </source>
</reference>
<dbReference type="InterPro" id="IPR006439">
    <property type="entry name" value="HAD-SF_hydro_IA"/>
</dbReference>
<dbReference type="NCBIfam" id="TIGR01509">
    <property type="entry name" value="HAD-SF-IA-v3"/>
    <property type="match status" value="1"/>
</dbReference>
<accession>A0A501PCC1</accession>
<dbReference type="SFLD" id="SFLDG01132">
    <property type="entry name" value="C1.5.3:_5'-Nucleotidase_Like"/>
    <property type="match status" value="1"/>
</dbReference>
<proteinExistence type="predicted"/>
<evidence type="ECO:0000313" key="2">
    <source>
        <dbReference type="Proteomes" id="UP000319148"/>
    </source>
</evidence>
<dbReference type="PANTHER" id="PTHR12725">
    <property type="entry name" value="HALOACID DEHALOGENASE-LIKE HYDROLASE"/>
    <property type="match status" value="1"/>
</dbReference>
<evidence type="ECO:0000313" key="1">
    <source>
        <dbReference type="EMBL" id="TPD57838.1"/>
    </source>
</evidence>
<dbReference type="RefSeq" id="WP_139942154.1">
    <property type="nucleotide sequence ID" value="NZ_JBHSYP010000005.1"/>
</dbReference>
<dbReference type="InterPro" id="IPR010237">
    <property type="entry name" value="Pyr-5-nucltdase"/>
</dbReference>
<name>A0A501PCC1_9PROT</name>
<dbReference type="Gene3D" id="3.40.50.1000">
    <property type="entry name" value="HAD superfamily/HAD-like"/>
    <property type="match status" value="1"/>
</dbReference>
<dbReference type="SFLD" id="SFLDS00003">
    <property type="entry name" value="Haloacid_Dehalogenase"/>
    <property type="match status" value="1"/>
</dbReference>
<dbReference type="NCBIfam" id="TIGR01993">
    <property type="entry name" value="Pyr-5-nucltdase"/>
    <property type="match status" value="1"/>
</dbReference>
<dbReference type="SFLD" id="SFLDG01129">
    <property type="entry name" value="C1.5:_HAD__Beta-PGM__Phosphata"/>
    <property type="match status" value="1"/>
</dbReference>
<dbReference type="OrthoDB" id="9803141at2"/>
<organism evidence="1 2">
    <name type="scientific">Emcibacter nanhaiensis</name>
    <dbReference type="NCBI Taxonomy" id="1505037"/>
    <lineage>
        <taxon>Bacteria</taxon>
        <taxon>Pseudomonadati</taxon>
        <taxon>Pseudomonadota</taxon>
        <taxon>Alphaproteobacteria</taxon>
        <taxon>Emcibacterales</taxon>
        <taxon>Emcibacteraceae</taxon>
        <taxon>Emcibacter</taxon>
    </lineage>
</organism>
<dbReference type="EMBL" id="VFIY01000018">
    <property type="protein sequence ID" value="TPD57838.1"/>
    <property type="molecule type" value="Genomic_DNA"/>
</dbReference>
<dbReference type="InterPro" id="IPR023214">
    <property type="entry name" value="HAD_sf"/>
</dbReference>
<dbReference type="Gene3D" id="1.10.150.450">
    <property type="match status" value="1"/>
</dbReference>
<dbReference type="PANTHER" id="PTHR12725:SF117">
    <property type="entry name" value="HALOACID DEHALOGENASE-LIKE HYDROLASE"/>
    <property type="match status" value="1"/>
</dbReference>